<name>A0ABT7DUY6_9NEIS</name>
<dbReference type="Proteomes" id="UP001172778">
    <property type="component" value="Unassembled WGS sequence"/>
</dbReference>
<evidence type="ECO:0000256" key="3">
    <source>
        <dbReference type="ARBA" id="ARBA00022989"/>
    </source>
</evidence>
<comment type="function">
    <text evidence="7">Functions as a peptidoglycan terminase that cleaves nascent peptidoglycan strands endolytically to terminate their elongation.</text>
</comment>
<evidence type="ECO:0000256" key="4">
    <source>
        <dbReference type="ARBA" id="ARBA00023136"/>
    </source>
</evidence>
<comment type="catalytic activity">
    <reaction evidence="7">
        <text>a peptidoglycan chain = a peptidoglycan chain with N-acetyl-1,6-anhydromuramyl-[peptide] at the reducing end + a peptidoglycan chain with N-acetylglucosamine at the non-reducing end.</text>
        <dbReference type="EC" id="4.2.2.29"/>
    </reaction>
</comment>
<accession>A0ABT7DUY6</accession>
<keyword evidence="4 7" id="KW-0472">Membrane</keyword>
<dbReference type="EMBL" id="JARRAF010000006">
    <property type="protein sequence ID" value="MDK2123874.1"/>
    <property type="molecule type" value="Genomic_DNA"/>
</dbReference>
<feature type="transmembrane region" description="Helical" evidence="7">
    <location>
        <begin position="28"/>
        <end position="52"/>
    </location>
</feature>
<dbReference type="EC" id="4.2.2.29" evidence="7"/>
<evidence type="ECO:0000256" key="5">
    <source>
        <dbReference type="ARBA" id="ARBA00023239"/>
    </source>
</evidence>
<proteinExistence type="inferred from homology"/>
<keyword evidence="6 7" id="KW-0961">Cell wall biogenesis/degradation</keyword>
<dbReference type="PANTHER" id="PTHR30518">
    <property type="entry name" value="ENDOLYTIC MUREIN TRANSGLYCOSYLASE"/>
    <property type="match status" value="1"/>
</dbReference>
<dbReference type="Pfam" id="PF02618">
    <property type="entry name" value="YceG"/>
    <property type="match status" value="1"/>
</dbReference>
<keyword evidence="3 7" id="KW-1133">Transmembrane helix</keyword>
<keyword evidence="10" id="KW-1185">Reference proteome</keyword>
<evidence type="ECO:0000256" key="8">
    <source>
        <dbReference type="SAM" id="MobiDB-lite"/>
    </source>
</evidence>
<comment type="similarity">
    <text evidence="7">Belongs to the transglycosylase MltG family.</text>
</comment>
<comment type="subcellular location">
    <subcellularLocation>
        <location evidence="7">Cell inner membrane</location>
        <topology evidence="7">Single-pass membrane protein</topology>
    </subcellularLocation>
</comment>
<keyword evidence="5 7" id="KW-0456">Lyase</keyword>
<dbReference type="Gene3D" id="3.30.160.60">
    <property type="entry name" value="Classic Zinc Finger"/>
    <property type="match status" value="1"/>
</dbReference>
<evidence type="ECO:0000313" key="10">
    <source>
        <dbReference type="Proteomes" id="UP001172778"/>
    </source>
</evidence>
<gene>
    <name evidence="7 9" type="primary">mltG</name>
    <name evidence="9" type="ORF">PZA18_07410</name>
</gene>
<dbReference type="InterPro" id="IPR003770">
    <property type="entry name" value="MLTG-like"/>
</dbReference>
<sequence length="361" mass="39468">MSKIRKRPRKTSPKNPPQSPATATTTSWLANLLGGLILIVFLIAVIAGGWFWRYAHAPLAIERYPQEFTLEHGTSMKAAARQLAEAGIVDDPQLLSWLARFTGQAARLKAGSYELTGPTSPLQLLDKLTEGDVTLGTLTLIEGWNLRQLRAALARNPDLRHDSASLSDAELLQAVGDQSGRQLAEGMFFPDTYHFAKGSSELAVLKRAYKSLQQNLAHAWEARSANLPLSTPYEALIMASLVEKETGRPSDRSLIAAVFVNRLRIGMRLQTDPAVIYGMGEQFDGNLRKADLLADGPYNTYTRAGLPPSPIAMPGMAALHAAVNPAPSKALYFVAMGDGRSYFSETLVEHNQAVRRYQLGK</sequence>
<keyword evidence="1 7" id="KW-1003">Cell membrane</keyword>
<keyword evidence="7" id="KW-0997">Cell inner membrane</keyword>
<dbReference type="HAMAP" id="MF_02065">
    <property type="entry name" value="MltG"/>
    <property type="match status" value="1"/>
</dbReference>
<evidence type="ECO:0000256" key="7">
    <source>
        <dbReference type="HAMAP-Rule" id="MF_02065"/>
    </source>
</evidence>
<protein>
    <recommendedName>
        <fullName evidence="7">Endolytic murein transglycosylase</fullName>
        <ecNumber evidence="7">4.2.2.29</ecNumber>
    </recommendedName>
    <alternativeName>
        <fullName evidence="7">Peptidoglycan lytic transglycosylase</fullName>
    </alternativeName>
    <alternativeName>
        <fullName evidence="7">Peptidoglycan polymerization terminase</fullName>
    </alternativeName>
</protein>
<dbReference type="NCBIfam" id="TIGR00247">
    <property type="entry name" value="endolytic transglycosylase MltG"/>
    <property type="match status" value="1"/>
</dbReference>
<evidence type="ECO:0000256" key="1">
    <source>
        <dbReference type="ARBA" id="ARBA00022475"/>
    </source>
</evidence>
<feature type="compositionally biased region" description="Basic residues" evidence="8">
    <location>
        <begin position="1"/>
        <end position="12"/>
    </location>
</feature>
<organism evidence="9 10">
    <name type="scientific">Parachitinimonas caeni</name>
    <dbReference type="NCBI Taxonomy" id="3031301"/>
    <lineage>
        <taxon>Bacteria</taxon>
        <taxon>Pseudomonadati</taxon>
        <taxon>Pseudomonadota</taxon>
        <taxon>Betaproteobacteria</taxon>
        <taxon>Neisseriales</taxon>
        <taxon>Chitinibacteraceae</taxon>
        <taxon>Parachitinimonas</taxon>
    </lineage>
</organism>
<evidence type="ECO:0000313" key="9">
    <source>
        <dbReference type="EMBL" id="MDK2123874.1"/>
    </source>
</evidence>
<evidence type="ECO:0000256" key="2">
    <source>
        <dbReference type="ARBA" id="ARBA00022692"/>
    </source>
</evidence>
<dbReference type="CDD" id="cd08010">
    <property type="entry name" value="MltG_like"/>
    <property type="match status" value="1"/>
</dbReference>
<dbReference type="RefSeq" id="WP_284100178.1">
    <property type="nucleotide sequence ID" value="NZ_JARRAF010000006.1"/>
</dbReference>
<keyword evidence="2 7" id="KW-0812">Transmembrane</keyword>
<comment type="caution">
    <text evidence="9">The sequence shown here is derived from an EMBL/GenBank/DDBJ whole genome shotgun (WGS) entry which is preliminary data.</text>
</comment>
<feature type="site" description="Important for catalytic activity" evidence="7">
    <location>
        <position position="245"/>
    </location>
</feature>
<dbReference type="Gene3D" id="3.30.1490.480">
    <property type="entry name" value="Endolytic murein transglycosylase"/>
    <property type="match status" value="1"/>
</dbReference>
<dbReference type="PANTHER" id="PTHR30518:SF2">
    <property type="entry name" value="ENDOLYTIC MUREIN TRANSGLYCOSYLASE"/>
    <property type="match status" value="1"/>
</dbReference>
<evidence type="ECO:0000256" key="6">
    <source>
        <dbReference type="ARBA" id="ARBA00023316"/>
    </source>
</evidence>
<feature type="region of interest" description="Disordered" evidence="8">
    <location>
        <begin position="1"/>
        <end position="23"/>
    </location>
</feature>
<reference evidence="9" key="1">
    <citation type="submission" date="2023-03" db="EMBL/GenBank/DDBJ databases">
        <title>Chitinimonas shenzhenensis gen. nov., sp. nov., a novel member of family Burkholderiaceae isolated from activated sludge collected in Shen Zhen, China.</title>
        <authorList>
            <person name="Wang X."/>
        </authorList>
    </citation>
    <scope>NUCLEOTIDE SEQUENCE</scope>
    <source>
        <strain evidence="9">DQS-5</strain>
    </source>
</reference>